<proteinExistence type="predicted"/>
<organism evidence="1 2">
    <name type="scientific">Marinithermofilum abyssi</name>
    <dbReference type="NCBI Taxonomy" id="1571185"/>
    <lineage>
        <taxon>Bacteria</taxon>
        <taxon>Bacillati</taxon>
        <taxon>Bacillota</taxon>
        <taxon>Bacilli</taxon>
        <taxon>Bacillales</taxon>
        <taxon>Thermoactinomycetaceae</taxon>
        <taxon>Marinithermofilum</taxon>
    </lineage>
</organism>
<evidence type="ECO:0000313" key="1">
    <source>
        <dbReference type="EMBL" id="GGE14325.1"/>
    </source>
</evidence>
<dbReference type="EMBL" id="BMHQ01000004">
    <property type="protein sequence ID" value="GGE14325.1"/>
    <property type="molecule type" value="Genomic_DNA"/>
</dbReference>
<dbReference type="AlphaFoldDB" id="A0A8J2VHH8"/>
<name>A0A8J2VHH8_9BACL</name>
<comment type="caution">
    <text evidence="1">The sequence shown here is derived from an EMBL/GenBank/DDBJ whole genome shotgun (WGS) entry which is preliminary data.</text>
</comment>
<reference evidence="1" key="1">
    <citation type="journal article" date="2014" name="Int. J. Syst. Evol. Microbiol.">
        <title>Complete genome sequence of Corynebacterium casei LMG S-19264T (=DSM 44701T), isolated from a smear-ripened cheese.</title>
        <authorList>
            <consortium name="US DOE Joint Genome Institute (JGI-PGF)"/>
            <person name="Walter F."/>
            <person name="Albersmeier A."/>
            <person name="Kalinowski J."/>
            <person name="Ruckert C."/>
        </authorList>
    </citation>
    <scope>NUCLEOTIDE SEQUENCE</scope>
    <source>
        <strain evidence="1">CGMCC 1.15179</strain>
    </source>
</reference>
<accession>A0A8J2VHH8</accession>
<gene>
    <name evidence="1" type="ORF">GCM10011571_14730</name>
</gene>
<keyword evidence="2" id="KW-1185">Reference proteome</keyword>
<evidence type="ECO:0000313" key="2">
    <source>
        <dbReference type="Proteomes" id="UP000625210"/>
    </source>
</evidence>
<dbReference type="Proteomes" id="UP000625210">
    <property type="component" value="Unassembled WGS sequence"/>
</dbReference>
<sequence length="51" mass="5678">MRIHPIPYAYGADMLYVGKITIKIFYSIAYPTNLGYVSGDVKCTNTFTGLV</sequence>
<protein>
    <submittedName>
        <fullName evidence="1">Uncharacterized protein</fullName>
    </submittedName>
</protein>
<reference evidence="1" key="2">
    <citation type="submission" date="2020-09" db="EMBL/GenBank/DDBJ databases">
        <authorList>
            <person name="Sun Q."/>
            <person name="Zhou Y."/>
        </authorList>
    </citation>
    <scope>NUCLEOTIDE SEQUENCE</scope>
    <source>
        <strain evidence="1">CGMCC 1.15179</strain>
    </source>
</reference>